<gene>
    <name evidence="7" type="primary">lptG</name>
    <name evidence="7" type="ORF">ABHF33_05250</name>
</gene>
<dbReference type="RefSeq" id="WP_348945963.1">
    <property type="nucleotide sequence ID" value="NZ_CP157355.1"/>
</dbReference>
<proteinExistence type="predicted"/>
<dbReference type="GO" id="GO:0015920">
    <property type="term" value="P:lipopolysaccharide transport"/>
    <property type="evidence" value="ECO:0007669"/>
    <property type="project" value="TreeGrafter"/>
</dbReference>
<sequence length="357" mass="39659">MNRMGRYVVSTIAWHVLLALLVLFGLFVFFDLIGELRDVGKGSYQFGHALVYVLLSSPARAYELLPVSLLIGGIFALSSLADSSQITVMRAAGVSILRICRWLLAAGLLFGGLTFAIGEYIAPLSNDAATRYQVAAKESVLFGRFRSGVWLKNNQEIINVSAMQSDLSLQALRIYVHDNQHKLLKIIDAQGGRYQGNGMWQLEDVTQTRFLADSVSVTRAGSMPWATQVDPKMLAVLMIKPKDMSVQALQQYVEHLKDNKQSTARYELALWAKIFYPFACLAMMLIALPFALSQRRSGNVGMKIFLGILLGVSFNFVNQMMSHIGELYQLPPLLAAALPTLGLSLLAIYFLWRQEKG</sequence>
<evidence type="ECO:0000256" key="2">
    <source>
        <dbReference type="ARBA" id="ARBA00022475"/>
    </source>
</evidence>
<dbReference type="GO" id="GO:0043190">
    <property type="term" value="C:ATP-binding cassette (ABC) transporter complex"/>
    <property type="evidence" value="ECO:0007669"/>
    <property type="project" value="InterPro"/>
</dbReference>
<dbReference type="InterPro" id="IPR005495">
    <property type="entry name" value="LptG/LptF_permease"/>
</dbReference>
<organism evidence="7">
    <name type="scientific">Chitinibacter mangrovi</name>
    <dbReference type="NCBI Taxonomy" id="3153927"/>
    <lineage>
        <taxon>Bacteria</taxon>
        <taxon>Pseudomonadati</taxon>
        <taxon>Pseudomonadota</taxon>
        <taxon>Betaproteobacteria</taxon>
        <taxon>Neisseriales</taxon>
        <taxon>Chitinibacteraceae</taxon>
        <taxon>Chitinibacter</taxon>
    </lineage>
</organism>
<comment type="subcellular location">
    <subcellularLocation>
        <location evidence="1">Cell membrane</location>
        <topology evidence="1">Multi-pass membrane protein</topology>
    </subcellularLocation>
</comment>
<keyword evidence="4 6" id="KW-1133">Transmembrane helix</keyword>
<evidence type="ECO:0000256" key="1">
    <source>
        <dbReference type="ARBA" id="ARBA00004651"/>
    </source>
</evidence>
<dbReference type="NCBIfam" id="TIGR04408">
    <property type="entry name" value="LptG_lptG"/>
    <property type="match status" value="1"/>
</dbReference>
<dbReference type="InterPro" id="IPR030923">
    <property type="entry name" value="LptG"/>
</dbReference>
<dbReference type="AlphaFoldDB" id="A0AAU7FCM0"/>
<feature type="transmembrane region" description="Helical" evidence="6">
    <location>
        <begin position="12"/>
        <end position="33"/>
    </location>
</feature>
<dbReference type="PANTHER" id="PTHR33529:SF2">
    <property type="entry name" value="LIPOPOLYSACCHARIDE EXPORT SYSTEM PERMEASE PROTEIN LPTG"/>
    <property type="match status" value="1"/>
</dbReference>
<feature type="transmembrane region" description="Helical" evidence="6">
    <location>
        <begin position="64"/>
        <end position="81"/>
    </location>
</feature>
<keyword evidence="5 6" id="KW-0472">Membrane</keyword>
<protein>
    <submittedName>
        <fullName evidence="7">LPS export ABC transporter permease LptG</fullName>
    </submittedName>
</protein>
<evidence type="ECO:0000313" key="7">
    <source>
        <dbReference type="EMBL" id="XBM01687.1"/>
    </source>
</evidence>
<feature type="transmembrane region" description="Helical" evidence="6">
    <location>
        <begin position="304"/>
        <end position="321"/>
    </location>
</feature>
<feature type="transmembrane region" description="Helical" evidence="6">
    <location>
        <begin position="333"/>
        <end position="352"/>
    </location>
</feature>
<name>A0AAU7FCM0_9NEIS</name>
<evidence type="ECO:0000256" key="4">
    <source>
        <dbReference type="ARBA" id="ARBA00022989"/>
    </source>
</evidence>
<feature type="transmembrane region" description="Helical" evidence="6">
    <location>
        <begin position="102"/>
        <end position="122"/>
    </location>
</feature>
<evidence type="ECO:0000256" key="6">
    <source>
        <dbReference type="SAM" id="Phobius"/>
    </source>
</evidence>
<evidence type="ECO:0000256" key="5">
    <source>
        <dbReference type="ARBA" id="ARBA00023136"/>
    </source>
</evidence>
<reference evidence="7" key="1">
    <citation type="submission" date="2024-05" db="EMBL/GenBank/DDBJ databases">
        <authorList>
            <person name="Yang L."/>
            <person name="Pan L."/>
        </authorList>
    </citation>
    <scope>NUCLEOTIDE SEQUENCE</scope>
    <source>
        <strain evidence="7">FCG-7</strain>
    </source>
</reference>
<dbReference type="GO" id="GO:0055085">
    <property type="term" value="P:transmembrane transport"/>
    <property type="evidence" value="ECO:0007669"/>
    <property type="project" value="InterPro"/>
</dbReference>
<evidence type="ECO:0000256" key="3">
    <source>
        <dbReference type="ARBA" id="ARBA00022692"/>
    </source>
</evidence>
<keyword evidence="2" id="KW-1003">Cell membrane</keyword>
<accession>A0AAU7FCM0</accession>
<dbReference type="PANTHER" id="PTHR33529">
    <property type="entry name" value="SLR0882 PROTEIN-RELATED"/>
    <property type="match status" value="1"/>
</dbReference>
<keyword evidence="3 6" id="KW-0812">Transmembrane</keyword>
<dbReference type="EMBL" id="CP157355">
    <property type="protein sequence ID" value="XBM01687.1"/>
    <property type="molecule type" value="Genomic_DNA"/>
</dbReference>
<feature type="transmembrane region" description="Helical" evidence="6">
    <location>
        <begin position="274"/>
        <end position="292"/>
    </location>
</feature>
<dbReference type="Pfam" id="PF03739">
    <property type="entry name" value="LptF_LptG"/>
    <property type="match status" value="1"/>
</dbReference>
<dbReference type="KEGG" id="cmav:ABHF33_05250"/>